<feature type="compositionally biased region" description="Low complexity" evidence="7">
    <location>
        <begin position="314"/>
        <end position="328"/>
    </location>
</feature>
<name>A0A0V0Q8N3_PSEPJ</name>
<feature type="repeat" description="WD" evidence="5">
    <location>
        <begin position="1388"/>
        <end position="1429"/>
    </location>
</feature>
<feature type="region of interest" description="Disordered" evidence="7">
    <location>
        <begin position="313"/>
        <end position="416"/>
    </location>
</feature>
<dbReference type="InterPro" id="IPR020472">
    <property type="entry name" value="WD40_PAC1"/>
</dbReference>
<dbReference type="InterPro" id="IPR001680">
    <property type="entry name" value="WD40_rpt"/>
</dbReference>
<dbReference type="Gene3D" id="2.130.10.10">
    <property type="entry name" value="YVTN repeat-like/Quinoprotein amine dehydrogenase"/>
    <property type="match status" value="3"/>
</dbReference>
<evidence type="ECO:0000256" key="3">
    <source>
        <dbReference type="ARBA" id="ARBA00022741"/>
    </source>
</evidence>
<keyword evidence="4 6" id="KW-0067">ATP-binding</keyword>
<evidence type="ECO:0000256" key="1">
    <source>
        <dbReference type="ARBA" id="ARBA00022574"/>
    </source>
</evidence>
<dbReference type="Pfam" id="PF00069">
    <property type="entry name" value="Pkinase"/>
    <property type="match status" value="1"/>
</dbReference>
<dbReference type="Pfam" id="PF00581">
    <property type="entry name" value="Rhodanese"/>
    <property type="match status" value="1"/>
</dbReference>
<dbReference type="SUPFAM" id="SSF50960">
    <property type="entry name" value="TolB, C-terminal domain"/>
    <property type="match status" value="1"/>
</dbReference>
<proteinExistence type="predicted"/>
<feature type="repeat" description="WD" evidence="5">
    <location>
        <begin position="1598"/>
        <end position="1639"/>
    </location>
</feature>
<dbReference type="EMBL" id="LDAU01000251">
    <property type="protein sequence ID" value="KRW98388.1"/>
    <property type="molecule type" value="Genomic_DNA"/>
</dbReference>
<dbReference type="SMART" id="SM00220">
    <property type="entry name" value="S_TKc"/>
    <property type="match status" value="1"/>
</dbReference>
<evidence type="ECO:0000313" key="9">
    <source>
        <dbReference type="EMBL" id="KRW98388.1"/>
    </source>
</evidence>
<dbReference type="PROSITE" id="PS00107">
    <property type="entry name" value="PROTEIN_KINASE_ATP"/>
    <property type="match status" value="1"/>
</dbReference>
<dbReference type="InterPro" id="IPR036322">
    <property type="entry name" value="WD40_repeat_dom_sf"/>
</dbReference>
<dbReference type="SMART" id="SM00320">
    <property type="entry name" value="WD40"/>
    <property type="match status" value="9"/>
</dbReference>
<dbReference type="InterPro" id="IPR001646">
    <property type="entry name" value="5peptide_repeat"/>
</dbReference>
<dbReference type="InterPro" id="IPR000719">
    <property type="entry name" value="Prot_kinase_dom"/>
</dbReference>
<dbReference type="Pfam" id="PF00805">
    <property type="entry name" value="Pentapeptide"/>
    <property type="match status" value="1"/>
</dbReference>
<feature type="compositionally biased region" description="Basic and acidic residues" evidence="7">
    <location>
        <begin position="352"/>
        <end position="368"/>
    </location>
</feature>
<dbReference type="PROSITE" id="PS50082">
    <property type="entry name" value="WD_REPEATS_2"/>
    <property type="match status" value="7"/>
</dbReference>
<dbReference type="Proteomes" id="UP000054937">
    <property type="component" value="Unassembled WGS sequence"/>
</dbReference>
<evidence type="ECO:0000259" key="8">
    <source>
        <dbReference type="PROSITE" id="PS50011"/>
    </source>
</evidence>
<dbReference type="GO" id="GO:0005524">
    <property type="term" value="F:ATP binding"/>
    <property type="evidence" value="ECO:0007669"/>
    <property type="project" value="UniProtKB-UniRule"/>
</dbReference>
<dbReference type="Gene3D" id="2.160.20.80">
    <property type="entry name" value="E3 ubiquitin-protein ligase SopA"/>
    <property type="match status" value="1"/>
</dbReference>
<feature type="domain" description="Protein kinase" evidence="8">
    <location>
        <begin position="517"/>
        <end position="800"/>
    </location>
</feature>
<protein>
    <submittedName>
        <fullName evidence="9">WD40-repeat-containing domain</fullName>
    </submittedName>
</protein>
<feature type="region of interest" description="Disordered" evidence="7">
    <location>
        <begin position="233"/>
        <end position="282"/>
    </location>
</feature>
<evidence type="ECO:0000256" key="4">
    <source>
        <dbReference type="ARBA" id="ARBA00022840"/>
    </source>
</evidence>
<dbReference type="GO" id="GO:0004672">
    <property type="term" value="F:protein kinase activity"/>
    <property type="evidence" value="ECO:0007669"/>
    <property type="project" value="InterPro"/>
</dbReference>
<feature type="compositionally biased region" description="Polar residues" evidence="7">
    <location>
        <begin position="255"/>
        <end position="272"/>
    </location>
</feature>
<dbReference type="InterPro" id="IPR050505">
    <property type="entry name" value="WDR55/POC1"/>
</dbReference>
<evidence type="ECO:0000256" key="5">
    <source>
        <dbReference type="PROSITE-ProRule" id="PRU00221"/>
    </source>
</evidence>
<feature type="repeat" description="WD" evidence="5">
    <location>
        <begin position="1555"/>
        <end position="1589"/>
    </location>
</feature>
<dbReference type="SUPFAM" id="SSF50978">
    <property type="entry name" value="WD40 repeat-like"/>
    <property type="match status" value="1"/>
</dbReference>
<dbReference type="InterPro" id="IPR001763">
    <property type="entry name" value="Rhodanese-like_dom"/>
</dbReference>
<dbReference type="InterPro" id="IPR024977">
    <property type="entry name" value="Apc4-like_WD40_dom"/>
</dbReference>
<feature type="repeat" description="WD" evidence="5">
    <location>
        <begin position="1513"/>
        <end position="1554"/>
    </location>
</feature>
<evidence type="ECO:0000256" key="7">
    <source>
        <dbReference type="SAM" id="MobiDB-lite"/>
    </source>
</evidence>
<dbReference type="InterPro" id="IPR036873">
    <property type="entry name" value="Rhodanese-like_dom_sf"/>
</dbReference>
<dbReference type="Pfam" id="PF00400">
    <property type="entry name" value="WD40"/>
    <property type="match status" value="6"/>
</dbReference>
<dbReference type="InterPro" id="IPR015943">
    <property type="entry name" value="WD40/YVTN_repeat-like_dom_sf"/>
</dbReference>
<feature type="compositionally biased region" description="Polar residues" evidence="7">
    <location>
        <begin position="384"/>
        <end position="401"/>
    </location>
</feature>
<reference evidence="9 10" key="1">
    <citation type="journal article" date="2015" name="Sci. Rep.">
        <title>Genome of the facultative scuticociliatosis pathogen Pseudocohnilembus persalinus provides insight into its virulence through horizontal gene transfer.</title>
        <authorList>
            <person name="Xiong J."/>
            <person name="Wang G."/>
            <person name="Cheng J."/>
            <person name="Tian M."/>
            <person name="Pan X."/>
            <person name="Warren A."/>
            <person name="Jiang C."/>
            <person name="Yuan D."/>
            <person name="Miao W."/>
        </authorList>
    </citation>
    <scope>NUCLEOTIDE SEQUENCE [LARGE SCALE GENOMIC DNA]</scope>
    <source>
        <strain evidence="9">36N120E</strain>
    </source>
</reference>
<dbReference type="PANTHER" id="PTHR44019">
    <property type="entry name" value="WD REPEAT-CONTAINING PROTEIN 55"/>
    <property type="match status" value="1"/>
</dbReference>
<dbReference type="SUPFAM" id="SSF141571">
    <property type="entry name" value="Pentapeptide repeat-like"/>
    <property type="match status" value="1"/>
</dbReference>
<dbReference type="InterPro" id="IPR008271">
    <property type="entry name" value="Ser/Thr_kinase_AS"/>
</dbReference>
<gene>
    <name evidence="9" type="ORF">PPERSA_12867</name>
</gene>
<dbReference type="PROSITE" id="PS00108">
    <property type="entry name" value="PROTEIN_KINASE_ST"/>
    <property type="match status" value="1"/>
</dbReference>
<dbReference type="InterPro" id="IPR011009">
    <property type="entry name" value="Kinase-like_dom_sf"/>
</dbReference>
<feature type="repeat" description="WD" evidence="5">
    <location>
        <begin position="1682"/>
        <end position="1723"/>
    </location>
</feature>
<accession>A0A0V0Q8N3</accession>
<dbReference type="PROSITE" id="PS50294">
    <property type="entry name" value="WD_REPEATS_REGION"/>
    <property type="match status" value="6"/>
</dbReference>
<keyword evidence="1 5" id="KW-0853">WD repeat</keyword>
<dbReference type="Gene3D" id="1.10.510.10">
    <property type="entry name" value="Transferase(Phosphotransferase) domain 1"/>
    <property type="match status" value="1"/>
</dbReference>
<feature type="region of interest" description="Disordered" evidence="7">
    <location>
        <begin position="438"/>
        <end position="480"/>
    </location>
</feature>
<dbReference type="InterPro" id="IPR019775">
    <property type="entry name" value="WD40_repeat_CS"/>
</dbReference>
<dbReference type="PROSITE" id="PS50011">
    <property type="entry name" value="PROTEIN_KINASE_DOM"/>
    <property type="match status" value="1"/>
</dbReference>
<dbReference type="CDD" id="cd00200">
    <property type="entry name" value="WD40"/>
    <property type="match status" value="1"/>
</dbReference>
<organism evidence="9 10">
    <name type="scientific">Pseudocohnilembus persalinus</name>
    <name type="common">Ciliate</name>
    <dbReference type="NCBI Taxonomy" id="266149"/>
    <lineage>
        <taxon>Eukaryota</taxon>
        <taxon>Sar</taxon>
        <taxon>Alveolata</taxon>
        <taxon>Ciliophora</taxon>
        <taxon>Intramacronucleata</taxon>
        <taxon>Oligohymenophorea</taxon>
        <taxon>Scuticociliatia</taxon>
        <taxon>Philasterida</taxon>
        <taxon>Pseudocohnilembidae</taxon>
        <taxon>Pseudocohnilembus</taxon>
    </lineage>
</organism>
<dbReference type="InParanoid" id="A0A0V0Q8N3"/>
<feature type="repeat" description="WD" evidence="5">
    <location>
        <begin position="1640"/>
        <end position="1681"/>
    </location>
</feature>
<dbReference type="InterPro" id="IPR017441">
    <property type="entry name" value="Protein_kinase_ATP_BS"/>
</dbReference>
<keyword evidence="3 6" id="KW-0547">Nucleotide-binding</keyword>
<feature type="compositionally biased region" description="Basic and acidic residues" evidence="7">
    <location>
        <begin position="402"/>
        <end position="416"/>
    </location>
</feature>
<dbReference type="SUPFAM" id="SSF56112">
    <property type="entry name" value="Protein kinase-like (PK-like)"/>
    <property type="match status" value="1"/>
</dbReference>
<sequence length="1788" mass="209324">MQIQNLTLEEFNKIKDSKLYKVIDVRSHEKFQQQFIKNSINVEFSNGYDEKLVAFLKQQWKDYHFILVAEQSMHKQLLKEIKKIFDNRVKAVFQFEKWIQYSLPLDVINSFKQKKEVEKYSKDLKGLFVYNIKSSTNNQQTPPNFINCLLLAKQDDDKMVFSKSFSIQDFIKNPKQFIKEIPQKKDIFIYSRSRSSIIFFISILKKEGFNKAIDISPVFDQIKDTLQIESSLDLPDNQQNQMISTDDQDSDSSSKQENNLNNDQVKTNNNLINKKKPFQQEERQSILDESYFDNIPNEDSFYLVNTDQIRKYSKNSQKQQNRKSQNSNPNFNPQDIKRSNNILDDFSSDSESECKEFYNQEGNIEKNKNTGIPSQNNKKRESKLSVTTKRQSQFSQANQATRIKEKRGSDKKDIENEYLKYKQEKYGGSTLYKVDMQNQKQNSPIHRRSEEVKPRNQNQNQVYKRGSLNSNTSSDLPDSEIQDSEFYDADMHFTQQKTGKQRTKTIIYFNPSIDREEQTLMQIGEGASGQVKQIIDWKQKVFYAIKTFKGENAYSNYKREKNTYESLKLTFGNQVSKLESYSMLLNRADDKNYSLYYNLGLCTLKEFNEYRKKKQIKWKKKELLYIFKRLVEFVLLMNEYKYFHGDIKPMNIVLQEVEEQLQVKVIDFAGSSQDWKFHSMITPLYFNHYKRKKYLINHPEFESQQERLKNELYTVVRVFQDICVHNSGKKELKDLFSLGTDENKNLNIFQTEEKLNRLMEALKIEYQDLYQEKDFQQFFDFIQNKMITEDYDINELQTFIKNDKIFPQDEQSIEDEGQICKNIIQDKLYNNKKNKFDQDPMEELFKLETYQLPQCTVSESSQQRHDLLDQVYQFFASQTQQIFIIYGDSGQGKASFLLYLKDKLQDLAGIQESKKFFNLGVYYIKLIRLREVEKLKSYLNEIFNRLEKNTGTLFLVEGYDELLTPRVDISTLFRLEEYPMNKLILTTRKEHLPQNQISQIFQFHSQEKSNQSKNLNKSLSQIRNKVSLAYIALFDEQQIKEFIQTYIDIVSKKKYYYNVEFYDTVEMYIKKLDLYPELRHIISIPLILRIALEVLPTIDKEIQAQEKLKTNKLTQIQLQLRNFQKYNLFKKFLQNWVERNLQNHCQSLKDLDDQFLKSLKVIENKIEQTNQYLSEFMFLEDNKYIDTSLLKKQLGNDENNFKLFLKCSIIKQVEKQYTFAHQSMYEFYVASNFINGISNHIKRVKTGEIEEITLDLVKEEIINKKFLTMQHFPIIEMITTYFKSSPFEELEILRAKVFLPLINSSKQFFSKAASNSATLYNLMNFPFSGLDLSNAQLSYSLLQSALFYKTKLKNSNLSKANLTGAILTNADISGANLNHSDFGNLPDLLGHEQGVNCVDFDQHSDSIISGGKDSTIRLWSIEQAEEVRIFLDYSPVNALKFSNDCRNLISGNNGKRIAIWQTDSGQEKCNFTGHIGKVNSVAYSPDEFYIASGGEDSFVILWETSTSKQKHSFKEHTKAVNEVNYSPSGKFLVSGGQDSLIIVYNIQKLEILFKLQGHIGSVNSVNFTQDGKCIVSAGFDKSIRLWDFKLQTQKYIIGQAHQRGINKVITSLDGKYMGSCSDDTIVKIWDLESSKLLKQLQGHEKPVKTICFSPNGKYIASGGDDTIIKIWDLESHYLLNKNNGNDSKIKAVKFSNDGKVFAVGEEDKVIRIFDSQTYEEMYNIPIHLSEIKEIQFSQNNNQILTNSEAKIINLENLQSTDFINIELPNRQTPIISPQYQLNNNLWTL</sequence>
<dbReference type="Pfam" id="PF12894">
    <property type="entry name" value="ANAPC4_WD40"/>
    <property type="match status" value="1"/>
</dbReference>
<dbReference type="PANTHER" id="PTHR44019:SF8">
    <property type="entry name" value="POC1 CENTRIOLAR PROTEIN HOMOLOG"/>
    <property type="match status" value="1"/>
</dbReference>
<dbReference type="OrthoDB" id="24966at2759"/>
<comment type="caution">
    <text evidence="9">The sequence shown here is derived from an EMBL/GenBank/DDBJ whole genome shotgun (WGS) entry which is preliminary data.</text>
</comment>
<dbReference type="SUPFAM" id="SSF52821">
    <property type="entry name" value="Rhodanese/Cell cycle control phosphatase"/>
    <property type="match status" value="1"/>
</dbReference>
<feature type="repeat" description="WD" evidence="5">
    <location>
        <begin position="1471"/>
        <end position="1512"/>
    </location>
</feature>
<dbReference type="PROSITE" id="PS00678">
    <property type="entry name" value="WD_REPEATS_1"/>
    <property type="match status" value="4"/>
</dbReference>
<feature type="compositionally biased region" description="Polar residues" evidence="7">
    <location>
        <begin position="455"/>
        <end position="476"/>
    </location>
</feature>
<keyword evidence="2" id="KW-0677">Repeat</keyword>
<evidence type="ECO:0000313" key="10">
    <source>
        <dbReference type="Proteomes" id="UP000054937"/>
    </source>
</evidence>
<feature type="binding site" evidence="6">
    <location>
        <position position="546"/>
    </location>
    <ligand>
        <name>ATP</name>
        <dbReference type="ChEBI" id="CHEBI:30616"/>
    </ligand>
</feature>
<evidence type="ECO:0000256" key="2">
    <source>
        <dbReference type="ARBA" id="ARBA00022737"/>
    </source>
</evidence>
<evidence type="ECO:0000256" key="6">
    <source>
        <dbReference type="PROSITE-ProRule" id="PRU10141"/>
    </source>
</evidence>
<dbReference type="PRINTS" id="PR00320">
    <property type="entry name" value="GPROTEINBRPT"/>
</dbReference>
<keyword evidence="10" id="KW-1185">Reference proteome</keyword>